<proteinExistence type="predicted"/>
<evidence type="ECO:0000313" key="1">
    <source>
        <dbReference type="EMBL" id="KAH6940036.1"/>
    </source>
</evidence>
<comment type="caution">
    <text evidence="1">The sequence shown here is derived from an EMBL/GenBank/DDBJ whole genome shotgun (WGS) entry which is preliminary data.</text>
</comment>
<protein>
    <submittedName>
        <fullName evidence="1">Uncharacterized protein</fullName>
    </submittedName>
</protein>
<evidence type="ECO:0000313" key="2">
    <source>
        <dbReference type="Proteomes" id="UP000821845"/>
    </source>
</evidence>
<dbReference type="Proteomes" id="UP000821845">
    <property type="component" value="Chromosome 2"/>
</dbReference>
<accession>A0ACB7SYK0</accession>
<keyword evidence="2" id="KW-1185">Reference proteome</keyword>
<gene>
    <name evidence="1" type="ORF">HPB50_024485</name>
</gene>
<reference evidence="1" key="1">
    <citation type="submission" date="2020-05" db="EMBL/GenBank/DDBJ databases">
        <title>Large-scale comparative analyses of tick genomes elucidate their genetic diversity and vector capacities.</title>
        <authorList>
            <person name="Jia N."/>
            <person name="Wang J."/>
            <person name="Shi W."/>
            <person name="Du L."/>
            <person name="Sun Y."/>
            <person name="Zhan W."/>
            <person name="Jiang J."/>
            <person name="Wang Q."/>
            <person name="Zhang B."/>
            <person name="Ji P."/>
            <person name="Sakyi L.B."/>
            <person name="Cui X."/>
            <person name="Yuan T."/>
            <person name="Jiang B."/>
            <person name="Yang W."/>
            <person name="Lam T.T.-Y."/>
            <person name="Chang Q."/>
            <person name="Ding S."/>
            <person name="Wang X."/>
            <person name="Zhu J."/>
            <person name="Ruan X."/>
            <person name="Zhao L."/>
            <person name="Wei J."/>
            <person name="Que T."/>
            <person name="Du C."/>
            <person name="Cheng J."/>
            <person name="Dai P."/>
            <person name="Han X."/>
            <person name="Huang E."/>
            <person name="Gao Y."/>
            <person name="Liu J."/>
            <person name="Shao H."/>
            <person name="Ye R."/>
            <person name="Li L."/>
            <person name="Wei W."/>
            <person name="Wang X."/>
            <person name="Wang C."/>
            <person name="Yang T."/>
            <person name="Huo Q."/>
            <person name="Li W."/>
            <person name="Guo W."/>
            <person name="Chen H."/>
            <person name="Zhou L."/>
            <person name="Ni X."/>
            <person name="Tian J."/>
            <person name="Zhou Y."/>
            <person name="Sheng Y."/>
            <person name="Liu T."/>
            <person name="Pan Y."/>
            <person name="Xia L."/>
            <person name="Li J."/>
            <person name="Zhao F."/>
            <person name="Cao W."/>
        </authorList>
    </citation>
    <scope>NUCLEOTIDE SEQUENCE</scope>
    <source>
        <strain evidence="1">Hyas-2018</strain>
    </source>
</reference>
<sequence>MVLEYALTTDAAEYVRYASLRSHMDFDLVRSTTAQLKRVLASRLSDLRWMDGGTRKSALARLRELKVRAPYTICEPRKHPSCNQIVTSYVQVRFFFDRYEGSNESAQARWPSALPSQALTTYQRFREARFRSQLSQGDDVSGAQQQCTYDVGYKVLFLRLSVVDVREPESPAWPAFQAARLSPRLARCLLHVLLQRVRWSAASRSRLDALRSRGCGDMFYLVYANSMCEDPDHQRKSHQHDGAHWERVNKALSNDATFQKAFKCHLQNNNSACSFWGTR</sequence>
<dbReference type="EMBL" id="CM023482">
    <property type="protein sequence ID" value="KAH6940036.1"/>
    <property type="molecule type" value="Genomic_DNA"/>
</dbReference>
<organism evidence="1 2">
    <name type="scientific">Hyalomma asiaticum</name>
    <name type="common">Tick</name>
    <dbReference type="NCBI Taxonomy" id="266040"/>
    <lineage>
        <taxon>Eukaryota</taxon>
        <taxon>Metazoa</taxon>
        <taxon>Ecdysozoa</taxon>
        <taxon>Arthropoda</taxon>
        <taxon>Chelicerata</taxon>
        <taxon>Arachnida</taxon>
        <taxon>Acari</taxon>
        <taxon>Parasitiformes</taxon>
        <taxon>Ixodida</taxon>
        <taxon>Ixodoidea</taxon>
        <taxon>Ixodidae</taxon>
        <taxon>Hyalomminae</taxon>
        <taxon>Hyalomma</taxon>
    </lineage>
</organism>
<name>A0ACB7SYK0_HYAAI</name>